<comment type="similarity">
    <text evidence="8">Belongs to the helicase family. PriA subfamily.</text>
</comment>
<feature type="binding site" evidence="8">
    <location>
        <position position="427"/>
    </location>
    <ligand>
        <name>Zn(2+)</name>
        <dbReference type="ChEBI" id="CHEBI:29105"/>
        <label>2</label>
    </ligand>
</feature>
<evidence type="ECO:0000256" key="1">
    <source>
        <dbReference type="ARBA" id="ARBA00022515"/>
    </source>
</evidence>
<dbReference type="InterPro" id="IPR041222">
    <property type="entry name" value="PriA_3primeBD"/>
</dbReference>
<accession>A0ABU1J6X6</accession>
<keyword evidence="5 8" id="KW-0862">Zinc</keyword>
<dbReference type="Gene3D" id="3.40.1440.60">
    <property type="entry name" value="PriA, 3(prime) DNA-binding domain"/>
    <property type="match status" value="1"/>
</dbReference>
<comment type="function">
    <text evidence="8">Initiates the restart of stalled replication forks, which reloads the replicative helicase on sites other than the origin of replication. Recognizes and binds to abandoned replication forks and remodels them to uncover a helicase loading site. Promotes assembly of the primosome at these replication forks.</text>
</comment>
<feature type="domain" description="Primosomal protein N' 3' DNA-binding" evidence="9">
    <location>
        <begin position="22"/>
        <end position="121"/>
    </location>
</feature>
<keyword evidence="6 8" id="KW-0067">ATP-binding</keyword>
<feature type="binding site" evidence="8">
    <location>
        <position position="405"/>
    </location>
    <ligand>
        <name>Zn(2+)</name>
        <dbReference type="ChEBI" id="CHEBI:29105"/>
        <label>2</label>
    </ligand>
</feature>
<reference evidence="10 11" key="1">
    <citation type="submission" date="2023-07" db="EMBL/GenBank/DDBJ databases">
        <title>Sequencing the genomes of 1000 actinobacteria strains.</title>
        <authorList>
            <person name="Klenk H.-P."/>
        </authorList>
    </citation>
    <scope>NUCLEOTIDE SEQUENCE [LARGE SCALE GENOMIC DNA]</scope>
    <source>
        <strain evidence="10 11">DSM 14555</strain>
    </source>
</reference>
<evidence type="ECO:0000259" key="9">
    <source>
        <dbReference type="Pfam" id="PF17764"/>
    </source>
</evidence>
<dbReference type="EMBL" id="JAVDQF010000001">
    <property type="protein sequence ID" value="MDR6267914.1"/>
    <property type="molecule type" value="Genomic_DNA"/>
</dbReference>
<sequence>MNTDALLPLPGESDGLELPIAQVLVDSPLPHLDRLFDYRVPMELAEAAQPGVRVKVRFAGRELAGFLVSRSARPSTSHRLTPLGKVVSPVQVLTPEVWRLAQDVAARYAGTVSDVLRVAVPARMAKVEQGFAMDAEPVALAPFTPDPVPFSGYDRAAPFLEHLAAGGSPRAVLTSLKGYGKSSWEQQIAQAIAVCSLSGRGAIAVVPDQRDLDRLCRAVAELLGPDSFVRLSAEQGPTPRYRGFLQLLSGERRIALGTRSAAFAPVRDLGLLCCWDDGDDLLIERRAPYQHAREVLLLRAEQQQAALLLAGHSRSTEAQRLVDSGWAQTIDPRRPAVRAAVPRVISTSDSFERERDPLAALARLPHRAWLSAQEGLQRGPVLVQVARGGYAPALACDRCRESARCTLCQGPLSQAKSAASAVRCGWCGTPENDFHCRHCGGTRLRRTVAGIGRTAEELGRAFPKVTVVSSAGDQVKDTVPDKPALVVATVGAEPVAENGYAAALLLDGDALMRRENLRAAEEAARRWFNAAALVRPIELGGVVVLTAAQSEAAAALVRWDPAGFAERELALRRELGLPPAVRLIAVTGVLASVTDFMARLDLPAEVRQVGPALSETGAGAPAAAEYRVLVFVPYALASRVLAELRAVKASLSASRPAAPVQIRCDGLDVL</sequence>
<dbReference type="HAMAP" id="MF_00983">
    <property type="entry name" value="PriA"/>
    <property type="match status" value="1"/>
</dbReference>
<evidence type="ECO:0000256" key="6">
    <source>
        <dbReference type="ARBA" id="ARBA00022840"/>
    </source>
</evidence>
<evidence type="ECO:0000256" key="7">
    <source>
        <dbReference type="ARBA" id="ARBA00023125"/>
    </source>
</evidence>
<dbReference type="Proteomes" id="UP001185069">
    <property type="component" value="Unassembled WGS sequence"/>
</dbReference>
<evidence type="ECO:0000256" key="2">
    <source>
        <dbReference type="ARBA" id="ARBA00022705"/>
    </source>
</evidence>
<feature type="binding site" evidence="8">
    <location>
        <position position="424"/>
    </location>
    <ligand>
        <name>Zn(2+)</name>
        <dbReference type="ChEBI" id="CHEBI:29105"/>
        <label>2</label>
    </ligand>
</feature>
<organism evidence="10 11">
    <name type="scientific">Arthrobacter russicus</name>
    <dbReference type="NCBI Taxonomy" id="172040"/>
    <lineage>
        <taxon>Bacteria</taxon>
        <taxon>Bacillati</taxon>
        <taxon>Actinomycetota</taxon>
        <taxon>Actinomycetes</taxon>
        <taxon>Micrococcales</taxon>
        <taxon>Micrococcaceae</taxon>
        <taxon>Arthrobacter</taxon>
    </lineage>
</organism>
<dbReference type="Pfam" id="PF17764">
    <property type="entry name" value="PriA_3primeBD"/>
    <property type="match status" value="1"/>
</dbReference>
<dbReference type="InterPro" id="IPR005259">
    <property type="entry name" value="PriA"/>
</dbReference>
<keyword evidence="1 8" id="KW-0639">Primosome</keyword>
<dbReference type="PANTHER" id="PTHR30580:SF0">
    <property type="entry name" value="PRIMOSOMAL PROTEIN N"/>
    <property type="match status" value="1"/>
</dbReference>
<dbReference type="InterPro" id="IPR027417">
    <property type="entry name" value="P-loop_NTPase"/>
</dbReference>
<proteinExistence type="inferred from homology"/>
<gene>
    <name evidence="8" type="primary">priA</name>
    <name evidence="10" type="ORF">JOE69_000152</name>
</gene>
<dbReference type="RefSeq" id="WP_309795234.1">
    <property type="nucleotide sequence ID" value="NZ_BAAAHY010000006.1"/>
</dbReference>
<feature type="binding site" evidence="8">
    <location>
        <position position="396"/>
    </location>
    <ligand>
        <name>Zn(2+)</name>
        <dbReference type="ChEBI" id="CHEBI:29105"/>
        <label>1</label>
    </ligand>
</feature>
<keyword evidence="3 8" id="KW-0479">Metal-binding</keyword>
<comment type="cofactor">
    <cofactor evidence="8">
        <name>Zn(2+)</name>
        <dbReference type="ChEBI" id="CHEBI:29105"/>
    </cofactor>
    <text evidence="8">Binds 2 zinc ions per subunit.</text>
</comment>
<evidence type="ECO:0000313" key="10">
    <source>
        <dbReference type="EMBL" id="MDR6267914.1"/>
    </source>
</evidence>
<keyword evidence="11" id="KW-1185">Reference proteome</keyword>
<feature type="binding site" evidence="8">
    <location>
        <position position="408"/>
    </location>
    <ligand>
        <name>Zn(2+)</name>
        <dbReference type="ChEBI" id="CHEBI:29105"/>
        <label>2</label>
    </ligand>
</feature>
<dbReference type="GO" id="GO:0016787">
    <property type="term" value="F:hydrolase activity"/>
    <property type="evidence" value="ECO:0007669"/>
    <property type="project" value="UniProtKB-KW"/>
</dbReference>
<keyword evidence="7 8" id="KW-0238">DNA-binding</keyword>
<keyword evidence="2 8" id="KW-0235">DNA replication</keyword>
<evidence type="ECO:0000313" key="11">
    <source>
        <dbReference type="Proteomes" id="UP001185069"/>
    </source>
</evidence>
<evidence type="ECO:0000256" key="3">
    <source>
        <dbReference type="ARBA" id="ARBA00022723"/>
    </source>
</evidence>
<dbReference type="PANTHER" id="PTHR30580">
    <property type="entry name" value="PRIMOSOMAL PROTEIN N"/>
    <property type="match status" value="1"/>
</dbReference>
<feature type="binding site" evidence="8">
    <location>
        <position position="439"/>
    </location>
    <ligand>
        <name>Zn(2+)</name>
        <dbReference type="ChEBI" id="CHEBI:29105"/>
        <label>1</label>
    </ligand>
</feature>
<evidence type="ECO:0000256" key="8">
    <source>
        <dbReference type="HAMAP-Rule" id="MF_00983"/>
    </source>
</evidence>
<dbReference type="InterPro" id="IPR042115">
    <property type="entry name" value="PriA_3primeBD_sf"/>
</dbReference>
<keyword evidence="10" id="KW-0378">Hydrolase</keyword>
<comment type="caution">
    <text evidence="10">The sequence shown here is derived from an EMBL/GenBank/DDBJ whole genome shotgun (WGS) entry which is preliminary data.</text>
</comment>
<keyword evidence="4 8" id="KW-0547">Nucleotide-binding</keyword>
<evidence type="ECO:0000256" key="5">
    <source>
        <dbReference type="ARBA" id="ARBA00022833"/>
    </source>
</evidence>
<feature type="binding site" evidence="8">
    <location>
        <position position="436"/>
    </location>
    <ligand>
        <name>Zn(2+)</name>
        <dbReference type="ChEBI" id="CHEBI:29105"/>
        <label>1</label>
    </ligand>
</feature>
<name>A0ABU1J6X6_9MICC</name>
<protein>
    <recommendedName>
        <fullName evidence="8">Probable replication restart protein PriA</fullName>
    </recommendedName>
    <alternativeName>
        <fullName evidence="8">Putative ATP-dependent DNA helicase PriA</fullName>
    </alternativeName>
</protein>
<comment type="caution">
    <text evidence="8">As this protein does not have any detectable helicase domains, it probably does not have helicase activity.</text>
</comment>
<feature type="binding site" evidence="8">
    <location>
        <position position="399"/>
    </location>
    <ligand>
        <name>Zn(2+)</name>
        <dbReference type="ChEBI" id="CHEBI:29105"/>
        <label>1</label>
    </ligand>
</feature>
<comment type="subunit">
    <text evidence="8">Component of the replication restart primosome.</text>
</comment>
<dbReference type="Gene3D" id="3.40.50.300">
    <property type="entry name" value="P-loop containing nucleotide triphosphate hydrolases"/>
    <property type="match status" value="1"/>
</dbReference>
<evidence type="ECO:0000256" key="4">
    <source>
        <dbReference type="ARBA" id="ARBA00022741"/>
    </source>
</evidence>